<proteinExistence type="predicted"/>
<accession>A0A1G1UZW6</accession>
<dbReference type="AlphaFoldDB" id="A0A1G1UZW6"/>
<evidence type="ECO:0008006" key="4">
    <source>
        <dbReference type="Google" id="ProtNLM"/>
    </source>
</evidence>
<dbReference type="STRING" id="1797513.A2782_04240"/>
<dbReference type="Proteomes" id="UP000177967">
    <property type="component" value="Unassembled WGS sequence"/>
</dbReference>
<dbReference type="InterPro" id="IPR011055">
    <property type="entry name" value="Dup_hybrid_motif"/>
</dbReference>
<gene>
    <name evidence="2" type="ORF">A2782_04240</name>
</gene>
<comment type="caution">
    <text evidence="2">The sequence shown here is derived from an EMBL/GenBank/DDBJ whole genome shotgun (WGS) entry which is preliminary data.</text>
</comment>
<name>A0A1G1UZW6_9BACT</name>
<dbReference type="PROSITE" id="PS51257">
    <property type="entry name" value="PROKAR_LIPOPROTEIN"/>
    <property type="match status" value="1"/>
</dbReference>
<dbReference type="Gene3D" id="2.70.70.10">
    <property type="entry name" value="Glucose Permease (Domain IIA)"/>
    <property type="match status" value="1"/>
</dbReference>
<sequence length="393" mass="44190">MFKKLVKIPFPVAVFLLIIVACLMWIGRSTVRADNSAEQRLEDIKQKITETENLLSQNQKQQVTLANEIAYQDNQIKLTSLKISETEQEIDTLSGQINQLEMSLSDLSNAFAKRVVATYKIAREGTPITLLLTADNVNEFVSRFYYLQRVQKNDHDTLIQLQTTQLNYEGQREKREQLKTKLETQKIKLASQKAQKQQLLLVTKNDEKKFQQLLASAKAELEAIQAIIAGRGTETQVRHVSAGEQIASIIQGTSCNSGGTHTHFIVSKNGTTQNPFDYLKSVDYENCSGSSCNSGDGDPFNPSGSWDWPISPKIKLTQGYGATWAVNNTSWLRQIYSFHNGIDINGDNPDVKAVRTGTLYRGSYSGSVGCRLQYVRVHHDEDGLDTFFLHINY</sequence>
<feature type="coiled-coil region" evidence="1">
    <location>
        <begin position="34"/>
        <end position="110"/>
    </location>
</feature>
<keyword evidence="1" id="KW-0175">Coiled coil</keyword>
<organism evidence="2 3">
    <name type="scientific">Candidatus Blackburnbacteria bacterium RIFCSPHIGHO2_01_FULL_43_15b</name>
    <dbReference type="NCBI Taxonomy" id="1797513"/>
    <lineage>
        <taxon>Bacteria</taxon>
        <taxon>Candidatus Blackburniibacteriota</taxon>
    </lineage>
</organism>
<evidence type="ECO:0000313" key="3">
    <source>
        <dbReference type="Proteomes" id="UP000177967"/>
    </source>
</evidence>
<dbReference type="Gene3D" id="6.10.250.3150">
    <property type="match status" value="1"/>
</dbReference>
<evidence type="ECO:0000313" key="2">
    <source>
        <dbReference type="EMBL" id="OGY08699.1"/>
    </source>
</evidence>
<dbReference type="EMBL" id="MHBW01000023">
    <property type="protein sequence ID" value="OGY08699.1"/>
    <property type="molecule type" value="Genomic_DNA"/>
</dbReference>
<feature type="coiled-coil region" evidence="1">
    <location>
        <begin position="161"/>
        <end position="195"/>
    </location>
</feature>
<reference evidence="2 3" key="1">
    <citation type="journal article" date="2016" name="Nat. Commun.">
        <title>Thousands of microbial genomes shed light on interconnected biogeochemical processes in an aquifer system.</title>
        <authorList>
            <person name="Anantharaman K."/>
            <person name="Brown C.T."/>
            <person name="Hug L.A."/>
            <person name="Sharon I."/>
            <person name="Castelle C.J."/>
            <person name="Probst A.J."/>
            <person name="Thomas B.C."/>
            <person name="Singh A."/>
            <person name="Wilkins M.J."/>
            <person name="Karaoz U."/>
            <person name="Brodie E.L."/>
            <person name="Williams K.H."/>
            <person name="Hubbard S.S."/>
            <person name="Banfield J.F."/>
        </authorList>
    </citation>
    <scope>NUCLEOTIDE SEQUENCE [LARGE SCALE GENOMIC DNA]</scope>
</reference>
<protein>
    <recommendedName>
        <fullName evidence="4">Peptidase M23 domain-containing protein</fullName>
    </recommendedName>
</protein>
<evidence type="ECO:0000256" key="1">
    <source>
        <dbReference type="SAM" id="Coils"/>
    </source>
</evidence>